<evidence type="ECO:0000256" key="1">
    <source>
        <dbReference type="ARBA" id="ARBA00004141"/>
    </source>
</evidence>
<evidence type="ECO:0000256" key="6">
    <source>
        <dbReference type="ARBA" id="ARBA00022989"/>
    </source>
</evidence>
<evidence type="ECO:0000256" key="9">
    <source>
        <dbReference type="ARBA" id="ARBA00023136"/>
    </source>
</evidence>
<evidence type="ECO:0000256" key="7">
    <source>
        <dbReference type="ARBA" id="ARBA00023053"/>
    </source>
</evidence>
<keyword evidence="11 12" id="KW-0407">Ion channel</keyword>
<keyword evidence="5 12" id="KW-0812">Transmembrane</keyword>
<comment type="similarity">
    <text evidence="2 12">Belongs to the amiloride-sensitive sodium channel (TC 1.A.6) family.</text>
</comment>
<keyword evidence="8 12" id="KW-0406">Ion transport</keyword>
<dbReference type="EMBL" id="CAXIEN010000084">
    <property type="protein sequence ID" value="CAL1275463.1"/>
    <property type="molecule type" value="Genomic_DNA"/>
</dbReference>
<keyword evidence="15" id="KW-1185">Reference proteome</keyword>
<dbReference type="Pfam" id="PF00858">
    <property type="entry name" value="ASC"/>
    <property type="match status" value="1"/>
</dbReference>
<evidence type="ECO:0000256" key="10">
    <source>
        <dbReference type="ARBA" id="ARBA00023201"/>
    </source>
</evidence>
<protein>
    <submittedName>
        <fullName evidence="14">Uncharacterized protein</fullName>
    </submittedName>
</protein>
<keyword evidence="9 13" id="KW-0472">Membrane</keyword>
<dbReference type="GO" id="GO:0015280">
    <property type="term" value="F:ligand-gated sodium channel activity"/>
    <property type="evidence" value="ECO:0007669"/>
    <property type="project" value="TreeGrafter"/>
</dbReference>
<evidence type="ECO:0000256" key="13">
    <source>
        <dbReference type="SAM" id="Phobius"/>
    </source>
</evidence>
<gene>
    <name evidence="14" type="ORF">LARSCL_LOCUS8080</name>
</gene>
<feature type="transmembrane region" description="Helical" evidence="13">
    <location>
        <begin position="199"/>
        <end position="226"/>
    </location>
</feature>
<evidence type="ECO:0000256" key="2">
    <source>
        <dbReference type="ARBA" id="ARBA00007193"/>
    </source>
</evidence>
<keyword evidence="6 13" id="KW-1133">Transmembrane helix</keyword>
<dbReference type="Proteomes" id="UP001497382">
    <property type="component" value="Unassembled WGS sequence"/>
</dbReference>
<evidence type="ECO:0000256" key="12">
    <source>
        <dbReference type="RuleBase" id="RU000679"/>
    </source>
</evidence>
<evidence type="ECO:0000256" key="3">
    <source>
        <dbReference type="ARBA" id="ARBA00022448"/>
    </source>
</evidence>
<reference evidence="14 15" key="1">
    <citation type="submission" date="2024-04" db="EMBL/GenBank/DDBJ databases">
        <authorList>
            <person name="Rising A."/>
            <person name="Reimegard J."/>
            <person name="Sonavane S."/>
            <person name="Akerstrom W."/>
            <person name="Nylinder S."/>
            <person name="Hedman E."/>
            <person name="Kallberg Y."/>
        </authorList>
    </citation>
    <scope>NUCLEOTIDE SEQUENCE [LARGE SCALE GENOMIC DNA]</scope>
</reference>
<name>A0AAV1ZWC8_9ARAC</name>
<evidence type="ECO:0000313" key="14">
    <source>
        <dbReference type="EMBL" id="CAL1275463.1"/>
    </source>
</evidence>
<organism evidence="14 15">
    <name type="scientific">Larinioides sclopetarius</name>
    <dbReference type="NCBI Taxonomy" id="280406"/>
    <lineage>
        <taxon>Eukaryota</taxon>
        <taxon>Metazoa</taxon>
        <taxon>Ecdysozoa</taxon>
        <taxon>Arthropoda</taxon>
        <taxon>Chelicerata</taxon>
        <taxon>Arachnida</taxon>
        <taxon>Araneae</taxon>
        <taxon>Araneomorphae</taxon>
        <taxon>Entelegynae</taxon>
        <taxon>Araneoidea</taxon>
        <taxon>Araneidae</taxon>
        <taxon>Larinioides</taxon>
    </lineage>
</organism>
<keyword evidence="4 12" id="KW-0894">Sodium channel</keyword>
<dbReference type="GO" id="GO:0005886">
    <property type="term" value="C:plasma membrane"/>
    <property type="evidence" value="ECO:0007669"/>
    <property type="project" value="TreeGrafter"/>
</dbReference>
<dbReference type="AlphaFoldDB" id="A0AAV1ZWC8"/>
<dbReference type="InterPro" id="IPR001873">
    <property type="entry name" value="ENaC"/>
</dbReference>
<dbReference type="Gene3D" id="1.10.287.770">
    <property type="entry name" value="YojJ-like"/>
    <property type="match status" value="1"/>
</dbReference>
<evidence type="ECO:0000256" key="11">
    <source>
        <dbReference type="ARBA" id="ARBA00023303"/>
    </source>
</evidence>
<keyword evidence="3 12" id="KW-0813">Transport</keyword>
<accession>A0AAV1ZWC8</accession>
<evidence type="ECO:0000256" key="8">
    <source>
        <dbReference type="ARBA" id="ARBA00023065"/>
    </source>
</evidence>
<dbReference type="PANTHER" id="PTHR11690">
    <property type="entry name" value="AMILORIDE-SENSITIVE SODIUM CHANNEL-RELATED"/>
    <property type="match status" value="1"/>
</dbReference>
<comment type="caution">
    <text evidence="14">The sequence shown here is derived from an EMBL/GenBank/DDBJ whole genome shotgun (WGS) entry which is preliminary data.</text>
</comment>
<evidence type="ECO:0000256" key="5">
    <source>
        <dbReference type="ARBA" id="ARBA00022692"/>
    </source>
</evidence>
<keyword evidence="10 12" id="KW-0739">Sodium transport</keyword>
<proteinExistence type="inferred from homology"/>
<comment type="subcellular location">
    <subcellularLocation>
        <location evidence="1">Membrane</location>
        <topology evidence="1">Multi-pass membrane protein</topology>
    </subcellularLocation>
</comment>
<dbReference type="PANTHER" id="PTHR11690:SF248">
    <property type="entry name" value="PICKPOCKET 17, ISOFORM A"/>
    <property type="match status" value="1"/>
</dbReference>
<evidence type="ECO:0000313" key="15">
    <source>
        <dbReference type="Proteomes" id="UP001497382"/>
    </source>
</evidence>
<sequence>MIFSFQLNLKRSEDMIFLLEPYAYVSIHSPFVPVNPFRHGHYIKVGHKYNIYIRLEEENMLPYPYTTNCNIYEDLWKKGNPHKPRSKQMCKELCLYNLIEPNRTITPEFQMLEIPLQLCFDPECQISEEDKNILLQCRRDCKPSCRNLKYTSTITETVLEPIGIRDPDSDRDKIQVQIFLGDRQVVAENHVPLYDIGHLFSYIGGLMGCWLGVSIWAFVGIAENVFRRSIQWVERMKIYFKQTFITQQSIFSTHRSNVLNIKIY</sequence>
<keyword evidence="7" id="KW-0915">Sodium</keyword>
<evidence type="ECO:0000256" key="4">
    <source>
        <dbReference type="ARBA" id="ARBA00022461"/>
    </source>
</evidence>